<dbReference type="AlphaFoldDB" id="A0A6A4IEE5"/>
<dbReference type="EMBL" id="ML769396">
    <property type="protein sequence ID" value="KAE9407447.1"/>
    <property type="molecule type" value="Genomic_DNA"/>
</dbReference>
<protein>
    <recommendedName>
        <fullName evidence="4">Secreted protein</fullName>
    </recommendedName>
</protein>
<sequence>MRELFVSKQWLWVAHIFSALTAQAITFHSHTETVVQFPVSELEASFGGNPMEKGWRKIRQVIPHRN</sequence>
<reference evidence="2" key="1">
    <citation type="journal article" date="2019" name="Environ. Microbiol.">
        <title>Fungal ecological strategies reflected in gene transcription - a case study of two litter decomposers.</title>
        <authorList>
            <person name="Barbi F."/>
            <person name="Kohler A."/>
            <person name="Barry K."/>
            <person name="Baskaran P."/>
            <person name="Daum C."/>
            <person name="Fauchery L."/>
            <person name="Ihrmark K."/>
            <person name="Kuo A."/>
            <person name="LaButti K."/>
            <person name="Lipzen A."/>
            <person name="Morin E."/>
            <person name="Grigoriev I.V."/>
            <person name="Henrissat B."/>
            <person name="Lindahl B."/>
            <person name="Martin F."/>
        </authorList>
    </citation>
    <scope>NUCLEOTIDE SEQUENCE</scope>
    <source>
        <strain evidence="2">JB14</strain>
    </source>
</reference>
<accession>A0A6A4IEE5</accession>
<dbReference type="Proteomes" id="UP000799118">
    <property type="component" value="Unassembled WGS sequence"/>
</dbReference>
<feature type="signal peptide" evidence="1">
    <location>
        <begin position="1"/>
        <end position="24"/>
    </location>
</feature>
<evidence type="ECO:0000256" key="1">
    <source>
        <dbReference type="SAM" id="SignalP"/>
    </source>
</evidence>
<gene>
    <name evidence="2" type="ORF">BT96DRAFT_133012</name>
</gene>
<feature type="chain" id="PRO_5025590216" description="Secreted protein" evidence="1">
    <location>
        <begin position="25"/>
        <end position="66"/>
    </location>
</feature>
<proteinExistence type="predicted"/>
<keyword evidence="3" id="KW-1185">Reference proteome</keyword>
<evidence type="ECO:0000313" key="2">
    <source>
        <dbReference type="EMBL" id="KAE9407447.1"/>
    </source>
</evidence>
<keyword evidence="1" id="KW-0732">Signal</keyword>
<name>A0A6A4IEE5_9AGAR</name>
<organism evidence="2 3">
    <name type="scientific">Gymnopus androsaceus JB14</name>
    <dbReference type="NCBI Taxonomy" id="1447944"/>
    <lineage>
        <taxon>Eukaryota</taxon>
        <taxon>Fungi</taxon>
        <taxon>Dikarya</taxon>
        <taxon>Basidiomycota</taxon>
        <taxon>Agaricomycotina</taxon>
        <taxon>Agaricomycetes</taxon>
        <taxon>Agaricomycetidae</taxon>
        <taxon>Agaricales</taxon>
        <taxon>Marasmiineae</taxon>
        <taxon>Omphalotaceae</taxon>
        <taxon>Gymnopus</taxon>
    </lineage>
</organism>
<evidence type="ECO:0008006" key="4">
    <source>
        <dbReference type="Google" id="ProtNLM"/>
    </source>
</evidence>
<evidence type="ECO:0000313" key="3">
    <source>
        <dbReference type="Proteomes" id="UP000799118"/>
    </source>
</evidence>